<gene>
    <name evidence="3" type="ORF">GRG538_LOCUS31284</name>
</gene>
<dbReference type="InterPro" id="IPR000215">
    <property type="entry name" value="Serpin_fam"/>
</dbReference>
<dbReference type="PANTHER" id="PTHR11461:SF211">
    <property type="entry name" value="GH10112P-RELATED"/>
    <property type="match status" value="1"/>
</dbReference>
<dbReference type="EMBL" id="CAJNYT010005482">
    <property type="protein sequence ID" value="CAF3748964.1"/>
    <property type="molecule type" value="Genomic_DNA"/>
</dbReference>
<feature type="domain" description="Serpin" evidence="2">
    <location>
        <begin position="12"/>
        <end position="106"/>
    </location>
</feature>
<comment type="similarity">
    <text evidence="1">Belongs to the serpin family.</text>
</comment>
<evidence type="ECO:0000256" key="1">
    <source>
        <dbReference type="ARBA" id="ARBA00009500"/>
    </source>
</evidence>
<accession>A0A818YE69</accession>
<dbReference type="GO" id="GO:0004867">
    <property type="term" value="F:serine-type endopeptidase inhibitor activity"/>
    <property type="evidence" value="ECO:0007669"/>
    <property type="project" value="InterPro"/>
</dbReference>
<sequence>MGSPPMLLNLAFSIADQDTQVKLKLANRLYAQKSYKPQQDYLDLVQGSFKADIKLEDFVNNSAAAVQTINAWVEDQTNNLIQNLLSQNDVKRDTRLIIVNCIYFKVNISV</sequence>
<organism evidence="3 4">
    <name type="scientific">Rotaria socialis</name>
    <dbReference type="NCBI Taxonomy" id="392032"/>
    <lineage>
        <taxon>Eukaryota</taxon>
        <taxon>Metazoa</taxon>
        <taxon>Spiralia</taxon>
        <taxon>Gnathifera</taxon>
        <taxon>Rotifera</taxon>
        <taxon>Eurotatoria</taxon>
        <taxon>Bdelloidea</taxon>
        <taxon>Philodinida</taxon>
        <taxon>Philodinidae</taxon>
        <taxon>Rotaria</taxon>
    </lineage>
</organism>
<dbReference type="InterPro" id="IPR036186">
    <property type="entry name" value="Serpin_sf"/>
</dbReference>
<dbReference type="PANTHER" id="PTHR11461">
    <property type="entry name" value="SERINE PROTEASE INHIBITOR, SERPIN"/>
    <property type="match status" value="1"/>
</dbReference>
<dbReference type="SUPFAM" id="SSF56574">
    <property type="entry name" value="Serpins"/>
    <property type="match status" value="1"/>
</dbReference>
<dbReference type="GO" id="GO:0005615">
    <property type="term" value="C:extracellular space"/>
    <property type="evidence" value="ECO:0007669"/>
    <property type="project" value="InterPro"/>
</dbReference>
<dbReference type="AlphaFoldDB" id="A0A818YE69"/>
<dbReference type="InterPro" id="IPR023796">
    <property type="entry name" value="Serpin_dom"/>
</dbReference>
<protein>
    <recommendedName>
        <fullName evidence="2">Serpin domain-containing protein</fullName>
    </recommendedName>
</protein>
<comment type="caution">
    <text evidence="3">The sequence shown here is derived from an EMBL/GenBank/DDBJ whole genome shotgun (WGS) entry which is preliminary data.</text>
</comment>
<evidence type="ECO:0000313" key="4">
    <source>
        <dbReference type="Proteomes" id="UP000663872"/>
    </source>
</evidence>
<evidence type="ECO:0000259" key="2">
    <source>
        <dbReference type="Pfam" id="PF00079"/>
    </source>
</evidence>
<evidence type="ECO:0000313" key="3">
    <source>
        <dbReference type="EMBL" id="CAF3748964.1"/>
    </source>
</evidence>
<reference evidence="3" key="1">
    <citation type="submission" date="2021-02" db="EMBL/GenBank/DDBJ databases">
        <authorList>
            <person name="Nowell W R."/>
        </authorList>
    </citation>
    <scope>NUCLEOTIDE SEQUENCE</scope>
</reference>
<dbReference type="Gene3D" id="3.30.497.10">
    <property type="entry name" value="Antithrombin, subunit I, domain 2"/>
    <property type="match status" value="1"/>
</dbReference>
<dbReference type="Proteomes" id="UP000663872">
    <property type="component" value="Unassembled WGS sequence"/>
</dbReference>
<dbReference type="Pfam" id="PF00079">
    <property type="entry name" value="Serpin"/>
    <property type="match status" value="1"/>
</dbReference>
<proteinExistence type="inferred from homology"/>
<dbReference type="InterPro" id="IPR042178">
    <property type="entry name" value="Serpin_sf_1"/>
</dbReference>
<name>A0A818YE69_9BILA</name>